<dbReference type="PROSITE" id="PS51419">
    <property type="entry name" value="RAB"/>
    <property type="match status" value="1"/>
</dbReference>
<comment type="similarity">
    <text evidence="1">Belongs to the small GTPase superfamily. Rho family.</text>
</comment>
<evidence type="ECO:0000256" key="4">
    <source>
        <dbReference type="SAM" id="Coils"/>
    </source>
</evidence>
<dbReference type="PANTHER" id="PTHR24072">
    <property type="entry name" value="RHO FAMILY GTPASE"/>
    <property type="match status" value="1"/>
</dbReference>
<dbReference type="CDD" id="cd00157">
    <property type="entry name" value="Rho"/>
    <property type="match status" value="1"/>
</dbReference>
<dbReference type="Proteomes" id="UP001146793">
    <property type="component" value="Unassembled WGS sequence"/>
</dbReference>
<dbReference type="PROSITE" id="PS50097">
    <property type="entry name" value="BTB"/>
    <property type="match status" value="1"/>
</dbReference>
<dbReference type="InterPro" id="IPR005225">
    <property type="entry name" value="Small_GTP-bd"/>
</dbReference>
<protein>
    <submittedName>
        <fullName evidence="7">Gtp-binding protein rho4</fullName>
    </submittedName>
</protein>
<feature type="coiled-coil region" evidence="4">
    <location>
        <begin position="349"/>
        <end position="402"/>
    </location>
</feature>
<dbReference type="SUPFAM" id="SSF52540">
    <property type="entry name" value="P-loop containing nucleoside triphosphate hydrolases"/>
    <property type="match status" value="1"/>
</dbReference>
<dbReference type="PRINTS" id="PR00449">
    <property type="entry name" value="RASTRNSFRMNG"/>
</dbReference>
<sequence>MSVDCKAVFVGDNGSGKTCYLITWARGEYPRRYVQSVFDGYARYFDVEEARVLLTLWDTAAHEDYDQLRPLSYPGTSVFVVCFSLVDPASLRHITTRWFPEIQQSTEQVPIVLLGLKQDLVEDPETIRSLEEQGLHPVTDEEANQTAQEIGAFTYLKCSSIRMQGVNEVLHTAMRHVVENGQTDLSNSISSQKRTNLGTWVKQKLEMTLPEKPEPKPQPEIELIPSNFEEQSKDLLVIYPDIDRDVLCSLKKRSWESTRFSDLYFVWKKKKNNLKVNDELEVNRQTVIQKIICCHRLILSGRSQKFFEIFEVMKNQENNSELVQLLNISKISLQSSLLNNKNSIDQNQLKEEEKDEEEIVLEIKKKNETENENEIEREIKNIKENEKKIEKGTEKKKETKLKKQNIKSNVNQHLKIFLVEWDFNLFSEMIKFCYFGELTKTIDQIEKLNLEESPQIWFKKLKKLSKIFGIEGLSQICRYHLNKMNNNKKPTKGKHVILDKQRQEEKNKTNGKENENEKEKENEQENEQENEKENEKEEKCKEKEKHQENLNEMKKKELIKINESFKGAKLHTHFKDFVFLCPKQLEQNMVSKSNYPVAINKFILGMKSQYFRLLFGGGMVEQTKFHVNIENFDVTTMKELILFLYNDELSEELPIQQVEKILIASDYFQLPRLQSTCSIRLSELSEEMDCDQLIELFLCSKQAKANQLTEFCFWKMGFFFQQLEKSQKFKKWLTNEEKIKVEEMRYPPKNYLKAKKGFKLKVAKTFGLVKKEDEKKK</sequence>
<dbReference type="SMART" id="SM00175">
    <property type="entry name" value="RAB"/>
    <property type="match status" value="1"/>
</dbReference>
<dbReference type="InterPro" id="IPR001806">
    <property type="entry name" value="Small_GTPase"/>
</dbReference>
<dbReference type="Gene3D" id="3.30.710.10">
    <property type="entry name" value="Potassium Channel Kv1.1, Chain A"/>
    <property type="match status" value="2"/>
</dbReference>
<dbReference type="SMART" id="SM00173">
    <property type="entry name" value="RAS"/>
    <property type="match status" value="1"/>
</dbReference>
<keyword evidence="4" id="KW-0175">Coiled coil</keyword>
<evidence type="ECO:0000259" key="6">
    <source>
        <dbReference type="PROSITE" id="PS50097"/>
    </source>
</evidence>
<gene>
    <name evidence="7" type="ORF">M0812_03551</name>
</gene>
<dbReference type="Pfam" id="PF00071">
    <property type="entry name" value="Ras"/>
    <property type="match status" value="1"/>
</dbReference>
<evidence type="ECO:0000313" key="8">
    <source>
        <dbReference type="Proteomes" id="UP001146793"/>
    </source>
</evidence>
<dbReference type="InterPro" id="IPR027417">
    <property type="entry name" value="P-loop_NTPase"/>
</dbReference>
<dbReference type="CDD" id="cd18186">
    <property type="entry name" value="BTB_POZ_ZBTB_KLHL-like"/>
    <property type="match status" value="1"/>
</dbReference>
<dbReference type="SMART" id="SM00174">
    <property type="entry name" value="RHO"/>
    <property type="match status" value="1"/>
</dbReference>
<dbReference type="InterPro" id="IPR011333">
    <property type="entry name" value="SKP1/BTB/POZ_sf"/>
</dbReference>
<dbReference type="NCBIfam" id="TIGR00231">
    <property type="entry name" value="small_GTP"/>
    <property type="match status" value="1"/>
</dbReference>
<evidence type="ECO:0000256" key="2">
    <source>
        <dbReference type="ARBA" id="ARBA00022741"/>
    </source>
</evidence>
<dbReference type="PROSITE" id="PS51420">
    <property type="entry name" value="RHO"/>
    <property type="match status" value="1"/>
</dbReference>
<proteinExistence type="inferred from homology"/>
<evidence type="ECO:0000256" key="3">
    <source>
        <dbReference type="ARBA" id="ARBA00023134"/>
    </source>
</evidence>
<evidence type="ECO:0000256" key="1">
    <source>
        <dbReference type="ARBA" id="ARBA00010142"/>
    </source>
</evidence>
<name>A0AAV8ACB8_9EUKA</name>
<comment type="caution">
    <text evidence="7">The sequence shown here is derived from an EMBL/GenBank/DDBJ whole genome shotgun (WGS) entry which is preliminary data.</text>
</comment>
<evidence type="ECO:0000256" key="5">
    <source>
        <dbReference type="SAM" id="MobiDB-lite"/>
    </source>
</evidence>
<dbReference type="AlphaFoldDB" id="A0AAV8ACB8"/>
<dbReference type="EMBL" id="JANTQA010000008">
    <property type="protein sequence ID" value="KAJ3451797.1"/>
    <property type="molecule type" value="Genomic_DNA"/>
</dbReference>
<feature type="compositionally biased region" description="Basic and acidic residues" evidence="5">
    <location>
        <begin position="496"/>
        <end position="548"/>
    </location>
</feature>
<dbReference type="InterPro" id="IPR000210">
    <property type="entry name" value="BTB/POZ_dom"/>
</dbReference>
<keyword evidence="2" id="KW-0547">Nucleotide-binding</keyword>
<dbReference type="GO" id="GO:0005525">
    <property type="term" value="F:GTP binding"/>
    <property type="evidence" value="ECO:0007669"/>
    <property type="project" value="UniProtKB-KW"/>
</dbReference>
<dbReference type="SMART" id="SM00225">
    <property type="entry name" value="BTB"/>
    <property type="match status" value="2"/>
</dbReference>
<dbReference type="InterPro" id="IPR003578">
    <property type="entry name" value="Small_GTPase_Rho"/>
</dbReference>
<organism evidence="7 8">
    <name type="scientific">Anaeramoeba flamelloides</name>
    <dbReference type="NCBI Taxonomy" id="1746091"/>
    <lineage>
        <taxon>Eukaryota</taxon>
        <taxon>Metamonada</taxon>
        <taxon>Anaeramoebidae</taxon>
        <taxon>Anaeramoeba</taxon>
    </lineage>
</organism>
<accession>A0AAV8ACB8</accession>
<feature type="region of interest" description="Disordered" evidence="5">
    <location>
        <begin position="484"/>
        <end position="548"/>
    </location>
</feature>
<keyword evidence="3" id="KW-0342">GTP-binding</keyword>
<reference evidence="7" key="1">
    <citation type="submission" date="2022-08" db="EMBL/GenBank/DDBJ databases">
        <title>Novel sulphate-reducing endosymbionts in the free-living metamonad Anaeramoeba.</title>
        <authorList>
            <person name="Jerlstrom-Hultqvist J."/>
            <person name="Cepicka I."/>
            <person name="Gallot-Lavallee L."/>
            <person name="Salas-Leiva D."/>
            <person name="Curtis B.A."/>
            <person name="Zahonova K."/>
            <person name="Pipaliya S."/>
            <person name="Dacks J."/>
            <person name="Roger A.J."/>
        </authorList>
    </citation>
    <scope>NUCLEOTIDE SEQUENCE</scope>
    <source>
        <strain evidence="7">Busselton2</strain>
    </source>
</reference>
<dbReference type="FunFam" id="3.40.50.300:FF:001179">
    <property type="entry name" value="Rho family GTPase"/>
    <property type="match status" value="1"/>
</dbReference>
<dbReference type="PROSITE" id="PS51421">
    <property type="entry name" value="RAS"/>
    <property type="match status" value="1"/>
</dbReference>
<dbReference type="Pfam" id="PF00651">
    <property type="entry name" value="BTB"/>
    <property type="match status" value="1"/>
</dbReference>
<evidence type="ECO:0000313" key="7">
    <source>
        <dbReference type="EMBL" id="KAJ3451797.1"/>
    </source>
</evidence>
<dbReference type="GO" id="GO:0007264">
    <property type="term" value="P:small GTPase-mediated signal transduction"/>
    <property type="evidence" value="ECO:0007669"/>
    <property type="project" value="InterPro"/>
</dbReference>
<dbReference type="SUPFAM" id="SSF54695">
    <property type="entry name" value="POZ domain"/>
    <property type="match status" value="2"/>
</dbReference>
<dbReference type="Gene3D" id="3.40.50.300">
    <property type="entry name" value="P-loop containing nucleotide triphosphate hydrolases"/>
    <property type="match status" value="1"/>
</dbReference>
<dbReference type="GO" id="GO:0003924">
    <property type="term" value="F:GTPase activity"/>
    <property type="evidence" value="ECO:0007669"/>
    <property type="project" value="InterPro"/>
</dbReference>
<feature type="domain" description="BTB" evidence="6">
    <location>
        <begin position="575"/>
        <end position="653"/>
    </location>
</feature>